<proteinExistence type="predicted"/>
<dbReference type="PANTHER" id="PTHR33595:SF7">
    <property type="entry name" value="OS12G0242500 PROTEIN"/>
    <property type="match status" value="1"/>
</dbReference>
<dbReference type="Proteomes" id="UP000595140">
    <property type="component" value="Unassembled WGS sequence"/>
</dbReference>
<gene>
    <name evidence="3" type="ORF">CCAM_LOCUS42586</name>
</gene>
<name>A0A484NI72_9ASTE</name>
<organism evidence="3 4">
    <name type="scientific">Cuscuta campestris</name>
    <dbReference type="NCBI Taxonomy" id="132261"/>
    <lineage>
        <taxon>Eukaryota</taxon>
        <taxon>Viridiplantae</taxon>
        <taxon>Streptophyta</taxon>
        <taxon>Embryophyta</taxon>
        <taxon>Tracheophyta</taxon>
        <taxon>Spermatophyta</taxon>
        <taxon>Magnoliopsida</taxon>
        <taxon>eudicotyledons</taxon>
        <taxon>Gunneridae</taxon>
        <taxon>Pentapetalae</taxon>
        <taxon>asterids</taxon>
        <taxon>lamiids</taxon>
        <taxon>Solanales</taxon>
        <taxon>Convolvulaceae</taxon>
        <taxon>Cuscuteae</taxon>
        <taxon>Cuscuta</taxon>
        <taxon>Cuscuta subgen. Grammica</taxon>
        <taxon>Cuscuta sect. Cleistogrammica</taxon>
    </lineage>
</organism>
<sequence>MDRSGGCCIAPAASVYDMSKVEYIMLRYRPIAPKPAAPPSVFPEPSVPETRRGARRKSRSNGSGKCGKKTKSAPEADSCCSSVSCIERDAPRAVTLPEKPERRGSPASGVMIGEGGGGHVTGRVPASGAVGTWVVVEDVRDGVWGPDGWDSGRTDKERVMNLARDTCPGFLSDGLNRVTWANAAYREMVGHSGGAAVVMGEGVEVPPITAAEFTCRVRVVTCGGKCRVLWCDVWRMDGGGFAWRLDTEVALTLGLDYKHPKQTALQTNCF</sequence>
<evidence type="ECO:0000256" key="1">
    <source>
        <dbReference type="SAM" id="MobiDB-lite"/>
    </source>
</evidence>
<feature type="region of interest" description="Disordered" evidence="1">
    <location>
        <begin position="34"/>
        <end position="77"/>
    </location>
</feature>
<dbReference type="OrthoDB" id="1898295at2759"/>
<accession>A0A484NI72</accession>
<keyword evidence="4" id="KW-1185">Reference proteome</keyword>
<evidence type="ECO:0000313" key="3">
    <source>
        <dbReference type="EMBL" id="VFR00811.1"/>
    </source>
</evidence>
<reference evidence="3 4" key="1">
    <citation type="submission" date="2018-04" db="EMBL/GenBank/DDBJ databases">
        <authorList>
            <person name="Vogel A."/>
        </authorList>
    </citation>
    <scope>NUCLEOTIDE SEQUENCE [LARGE SCALE GENOMIC DNA]</scope>
</reference>
<dbReference type="Pfam" id="PF25821">
    <property type="entry name" value="DUF7950"/>
    <property type="match status" value="1"/>
</dbReference>
<dbReference type="InterPro" id="IPR057710">
    <property type="entry name" value="DUF7950"/>
</dbReference>
<dbReference type="EMBL" id="OOIL02006718">
    <property type="protein sequence ID" value="VFR00811.1"/>
    <property type="molecule type" value="Genomic_DNA"/>
</dbReference>
<evidence type="ECO:0000259" key="2">
    <source>
        <dbReference type="Pfam" id="PF25821"/>
    </source>
</evidence>
<feature type="region of interest" description="Disordered" evidence="1">
    <location>
        <begin position="92"/>
        <end position="124"/>
    </location>
</feature>
<protein>
    <recommendedName>
        <fullName evidence="2">DUF7950 domain-containing protein</fullName>
    </recommendedName>
</protein>
<dbReference type="AlphaFoldDB" id="A0A484NI72"/>
<feature type="domain" description="DUF7950" evidence="2">
    <location>
        <begin position="131"/>
        <end position="252"/>
    </location>
</feature>
<feature type="compositionally biased region" description="Pro residues" evidence="1">
    <location>
        <begin position="34"/>
        <end position="46"/>
    </location>
</feature>
<evidence type="ECO:0000313" key="4">
    <source>
        <dbReference type="Proteomes" id="UP000595140"/>
    </source>
</evidence>
<dbReference type="PANTHER" id="PTHR33595">
    <property type="entry name" value="VON WILLEBRAND FACTOR A DOMAIN PROTEIN"/>
    <property type="match status" value="1"/>
</dbReference>